<dbReference type="SMART" id="SM00450">
    <property type="entry name" value="RHOD"/>
    <property type="match status" value="1"/>
</dbReference>
<reference evidence="2" key="1">
    <citation type="submission" date="2022-05" db="EMBL/GenBank/DDBJ databases">
        <title>Schlegelella sp. nov., isolated from mangrove soil.</title>
        <authorList>
            <person name="Liu Y."/>
            <person name="Ge X."/>
            <person name="Liu W."/>
        </authorList>
    </citation>
    <scope>NUCLEOTIDE SEQUENCE</scope>
    <source>
        <strain evidence="2">S2-27</strain>
    </source>
</reference>
<dbReference type="Proteomes" id="UP001165541">
    <property type="component" value="Unassembled WGS sequence"/>
</dbReference>
<keyword evidence="3" id="KW-1185">Reference proteome</keyword>
<accession>A0ABT0YTK4</accession>
<evidence type="ECO:0000313" key="2">
    <source>
        <dbReference type="EMBL" id="MCM5682086.1"/>
    </source>
</evidence>
<evidence type="ECO:0000313" key="3">
    <source>
        <dbReference type="Proteomes" id="UP001165541"/>
    </source>
</evidence>
<evidence type="ECO:0000259" key="1">
    <source>
        <dbReference type="PROSITE" id="PS50206"/>
    </source>
</evidence>
<gene>
    <name evidence="2" type="ORF">M8A51_21365</name>
</gene>
<sequence length="173" mass="18378">MAAAVATAAPVRADVLSVHAAQQTLARGATAWDVRSAADYAQGHLPGAVRAEWGGELTLTALEAAVSQAGIDLSREVLVYGSAGEPRARRLYEVLQRVAPGRVHWLVGGVQEWALAGQPLSRVPAVRAPVPQRLVVLREDGVAGELRMAADALRRSRPWPQPESVALMQARAD</sequence>
<organism evidence="2 3">
    <name type="scientific">Caldimonas mangrovi</name>
    <dbReference type="NCBI Taxonomy" id="2944811"/>
    <lineage>
        <taxon>Bacteria</taxon>
        <taxon>Pseudomonadati</taxon>
        <taxon>Pseudomonadota</taxon>
        <taxon>Betaproteobacteria</taxon>
        <taxon>Burkholderiales</taxon>
        <taxon>Sphaerotilaceae</taxon>
        <taxon>Caldimonas</taxon>
    </lineage>
</organism>
<dbReference type="EMBL" id="JAMKFE010000016">
    <property type="protein sequence ID" value="MCM5682086.1"/>
    <property type="molecule type" value="Genomic_DNA"/>
</dbReference>
<name>A0ABT0YTK4_9BURK</name>
<dbReference type="InterPro" id="IPR036873">
    <property type="entry name" value="Rhodanese-like_dom_sf"/>
</dbReference>
<dbReference type="RefSeq" id="WP_251780567.1">
    <property type="nucleotide sequence ID" value="NZ_JAMKFE010000016.1"/>
</dbReference>
<proteinExistence type="predicted"/>
<dbReference type="SUPFAM" id="SSF52821">
    <property type="entry name" value="Rhodanese/Cell cycle control phosphatase"/>
    <property type="match status" value="1"/>
</dbReference>
<feature type="domain" description="Rhodanese" evidence="1">
    <location>
        <begin position="25"/>
        <end position="122"/>
    </location>
</feature>
<comment type="caution">
    <text evidence="2">The sequence shown here is derived from an EMBL/GenBank/DDBJ whole genome shotgun (WGS) entry which is preliminary data.</text>
</comment>
<dbReference type="Pfam" id="PF00581">
    <property type="entry name" value="Rhodanese"/>
    <property type="match status" value="1"/>
</dbReference>
<dbReference type="Gene3D" id="3.40.250.10">
    <property type="entry name" value="Rhodanese-like domain"/>
    <property type="match status" value="1"/>
</dbReference>
<protein>
    <submittedName>
        <fullName evidence="2">Rhodanese-like domain-containing protein</fullName>
    </submittedName>
</protein>
<dbReference type="InterPro" id="IPR001763">
    <property type="entry name" value="Rhodanese-like_dom"/>
</dbReference>
<dbReference type="PROSITE" id="PS50206">
    <property type="entry name" value="RHODANESE_3"/>
    <property type="match status" value="1"/>
</dbReference>
<dbReference type="CDD" id="cd00158">
    <property type="entry name" value="RHOD"/>
    <property type="match status" value="1"/>
</dbReference>